<dbReference type="EMBL" id="QLMK01000005">
    <property type="protein sequence ID" value="RAK29108.1"/>
    <property type="molecule type" value="Genomic_DNA"/>
</dbReference>
<comment type="caution">
    <text evidence="1">The sequence shown here is derived from an EMBL/GenBank/DDBJ whole genome shotgun (WGS) entry which is preliminary data.</text>
</comment>
<reference evidence="1 2" key="1">
    <citation type="submission" date="2018-06" db="EMBL/GenBank/DDBJ databases">
        <title>Genomic Encyclopedia of Type Strains, Phase IV (KMG-IV): sequencing the most valuable type-strain genomes for metagenomic binning, comparative biology and taxonomic classification.</title>
        <authorList>
            <person name="Goeker M."/>
        </authorList>
    </citation>
    <scope>NUCLEOTIDE SEQUENCE [LARGE SCALE GENOMIC DNA]</scope>
    <source>
        <strain evidence="1 2">DSM 26720</strain>
    </source>
</reference>
<proteinExistence type="predicted"/>
<sequence length="151" mass="17230">MSKLIVEAITEHYGERCPDYDEDCFCCKVWSDYDALTSPARCDELVTIGATYLGKFSPRKNKAMWPDGAHELVTRQNAEEVIAAKDAQLERLADDYQGKCDEISRGWKEFKALEAENKRLREALMMIAKIEFSFPEELRDIARAVLGGKPF</sequence>
<dbReference type="RefSeq" id="WP_111575266.1">
    <property type="nucleotide sequence ID" value="NZ_JBHEEY010000004.1"/>
</dbReference>
<dbReference type="OrthoDB" id="10010187at2"/>
<evidence type="ECO:0000313" key="1">
    <source>
        <dbReference type="EMBL" id="RAK29108.1"/>
    </source>
</evidence>
<protein>
    <submittedName>
        <fullName evidence="1">Uncharacterized protein</fullName>
    </submittedName>
</protein>
<evidence type="ECO:0000313" key="2">
    <source>
        <dbReference type="Proteomes" id="UP000249453"/>
    </source>
</evidence>
<accession>A0A364JVM7</accession>
<dbReference type="Proteomes" id="UP000249453">
    <property type="component" value="Unassembled WGS sequence"/>
</dbReference>
<name>A0A364JVM7_9HYPH</name>
<organism evidence="1 2">
    <name type="scientific">Falsochrobactrum ovis</name>
    <dbReference type="NCBI Taxonomy" id="1293442"/>
    <lineage>
        <taxon>Bacteria</taxon>
        <taxon>Pseudomonadati</taxon>
        <taxon>Pseudomonadota</taxon>
        <taxon>Alphaproteobacteria</taxon>
        <taxon>Hyphomicrobiales</taxon>
        <taxon>Brucellaceae</taxon>
        <taxon>Falsochrobactrum</taxon>
    </lineage>
</organism>
<dbReference type="AlphaFoldDB" id="A0A364JVM7"/>
<gene>
    <name evidence="1" type="ORF">C7374_105159</name>
</gene>
<keyword evidence="2" id="KW-1185">Reference proteome</keyword>